<dbReference type="PROSITE" id="PS51779">
    <property type="entry name" value="POTRA"/>
    <property type="match status" value="1"/>
</dbReference>
<dbReference type="InterPro" id="IPR005565">
    <property type="entry name" value="Hemolysn_activator_HlyB_C"/>
</dbReference>
<dbReference type="InterPro" id="IPR035251">
    <property type="entry name" value="ShlB_POTRA"/>
</dbReference>
<feature type="compositionally biased region" description="Basic and acidic residues" evidence="9">
    <location>
        <begin position="14"/>
        <end position="30"/>
    </location>
</feature>
<evidence type="ECO:0000256" key="4">
    <source>
        <dbReference type="ARBA" id="ARBA00022452"/>
    </source>
</evidence>
<dbReference type="PANTHER" id="PTHR34597">
    <property type="entry name" value="SLR1661 PROTEIN"/>
    <property type="match status" value="1"/>
</dbReference>
<evidence type="ECO:0000259" key="10">
    <source>
        <dbReference type="PROSITE" id="PS51779"/>
    </source>
</evidence>
<evidence type="ECO:0000256" key="6">
    <source>
        <dbReference type="ARBA" id="ARBA00022927"/>
    </source>
</evidence>
<dbReference type="PANTHER" id="PTHR34597:SF3">
    <property type="entry name" value="OUTER MEMBRANE TRANSPORTER CDIB"/>
    <property type="match status" value="1"/>
</dbReference>
<evidence type="ECO:0000256" key="1">
    <source>
        <dbReference type="ARBA" id="ARBA00004442"/>
    </source>
</evidence>
<feature type="domain" description="POTRA" evidence="10">
    <location>
        <begin position="58"/>
        <end position="133"/>
    </location>
</feature>
<reference evidence="12" key="1">
    <citation type="journal article" date="2019" name="Int. J. Syst. Evol. Microbiol.">
        <title>The Global Catalogue of Microorganisms (GCM) 10K type strain sequencing project: providing services to taxonomists for standard genome sequencing and annotation.</title>
        <authorList>
            <consortium name="The Broad Institute Genomics Platform"/>
            <consortium name="The Broad Institute Genome Sequencing Center for Infectious Disease"/>
            <person name="Wu L."/>
            <person name="Ma J."/>
        </authorList>
    </citation>
    <scope>NUCLEOTIDE SEQUENCE [LARGE SCALE GENOMIC DNA]</scope>
    <source>
        <strain evidence="12">CGMCC 1.13587</strain>
    </source>
</reference>
<dbReference type="Gene3D" id="3.10.20.310">
    <property type="entry name" value="membrane protein fhac"/>
    <property type="match status" value="1"/>
</dbReference>
<keyword evidence="3" id="KW-0813">Transport</keyword>
<dbReference type="PIRSF" id="PIRSF029745">
    <property type="entry name" value="FhaC"/>
    <property type="match status" value="1"/>
</dbReference>
<dbReference type="InterPro" id="IPR051544">
    <property type="entry name" value="TPS_OM_transporter"/>
</dbReference>
<dbReference type="Proteomes" id="UP001596111">
    <property type="component" value="Unassembled WGS sequence"/>
</dbReference>
<comment type="caution">
    <text evidence="11">The sequence shown here is derived from an EMBL/GenBank/DDBJ whole genome shotgun (WGS) entry which is preliminary data.</text>
</comment>
<keyword evidence="5" id="KW-0812">Transmembrane</keyword>
<dbReference type="InterPro" id="IPR027282">
    <property type="entry name" value="TPS"/>
</dbReference>
<evidence type="ECO:0000256" key="5">
    <source>
        <dbReference type="ARBA" id="ARBA00022692"/>
    </source>
</evidence>
<evidence type="ECO:0000313" key="11">
    <source>
        <dbReference type="EMBL" id="MFC5583038.1"/>
    </source>
</evidence>
<accession>A0ABW0T1I2</accession>
<protein>
    <submittedName>
        <fullName evidence="11">ShlB/FhaC/HecB family hemolysin secretion/activation protein</fullName>
    </submittedName>
</protein>
<evidence type="ECO:0000256" key="7">
    <source>
        <dbReference type="ARBA" id="ARBA00023136"/>
    </source>
</evidence>
<dbReference type="Gene3D" id="2.40.160.50">
    <property type="entry name" value="membrane protein fhac: a member of the omp85/tpsb transporter family"/>
    <property type="match status" value="1"/>
</dbReference>
<organism evidence="11 12">
    <name type="scientific">Rhodanobacter terrae</name>
    <dbReference type="NCBI Taxonomy" id="418647"/>
    <lineage>
        <taxon>Bacteria</taxon>
        <taxon>Pseudomonadati</taxon>
        <taxon>Pseudomonadota</taxon>
        <taxon>Gammaproteobacteria</taxon>
        <taxon>Lysobacterales</taxon>
        <taxon>Rhodanobacteraceae</taxon>
        <taxon>Rhodanobacter</taxon>
    </lineage>
</organism>
<dbReference type="EMBL" id="JBHSNG010000030">
    <property type="protein sequence ID" value="MFC5583038.1"/>
    <property type="molecule type" value="Genomic_DNA"/>
</dbReference>
<sequence>MFAPLHAQTSLSEQEQRARAQRDAQQREQLRSAPDVRLQAPHATDYRQSALPVETPCFKIASLHLDGPRQADVAFAQRYLDGYAGRCVGQQGLELVQHRLADLILARGYVTTRVVIPEQNLAGGSLHLTLVPGTLGAVRYAPGSATVNWQSAFPLRPGDLLNLRAIEQGLEQLKRVPSQDVKIDIAPGAVPGTSDLVLTVTRGKFWRYTLNEDDSGADATGKEQGGISLALDQPLGINDLLTLGVTHQVGRYHGNKGTHGSNFSYSVPWDNWTFNLASYHYGYHQLVTGSQQSFRFTGSSPTQTISANRLIQRDAVSKTSVQLTVSARHADSRIDGVEIQTQHRQTRSAELALIHRRYIGAAQLDIRLAYRHGVPWFGGQWKAGSNGGPTFRYGITTLDASLGLPLQVLGQRWLWTSEWHAQATGDHLYIEDYLSIGGRYTVRGFDGNETLGGDHGAYWRNTLAWPLLNTGASLYGGIDVGRAGGDATTSLPSHSLSGTVLGLRGGRWGLNWDVFMGWPLQAPRGFHTRRPTAGMQWIYSF</sequence>
<dbReference type="RefSeq" id="WP_377329736.1">
    <property type="nucleotide sequence ID" value="NZ_JBHSNG010000030.1"/>
</dbReference>
<evidence type="ECO:0000256" key="3">
    <source>
        <dbReference type="ARBA" id="ARBA00022448"/>
    </source>
</evidence>
<dbReference type="Pfam" id="PF17287">
    <property type="entry name" value="POTRA_3"/>
    <property type="match status" value="1"/>
</dbReference>
<dbReference type="Pfam" id="PF08479">
    <property type="entry name" value="POTRA_2"/>
    <property type="match status" value="1"/>
</dbReference>
<keyword evidence="7" id="KW-0472">Membrane</keyword>
<keyword evidence="4" id="KW-1134">Transmembrane beta strand</keyword>
<comment type="similarity">
    <text evidence="2">Belongs to the TPS (TC 1.B.20) family.</text>
</comment>
<keyword evidence="8" id="KW-0998">Cell outer membrane</keyword>
<name>A0ABW0T1I2_9GAMM</name>
<evidence type="ECO:0000256" key="8">
    <source>
        <dbReference type="ARBA" id="ARBA00023237"/>
    </source>
</evidence>
<dbReference type="Pfam" id="PF03865">
    <property type="entry name" value="ShlB"/>
    <property type="match status" value="1"/>
</dbReference>
<dbReference type="InterPro" id="IPR013686">
    <property type="entry name" value="Polypept-transport_assoc_ShlB"/>
</dbReference>
<keyword evidence="12" id="KW-1185">Reference proteome</keyword>
<keyword evidence="6" id="KW-0653">Protein transport</keyword>
<evidence type="ECO:0000313" key="12">
    <source>
        <dbReference type="Proteomes" id="UP001596111"/>
    </source>
</evidence>
<gene>
    <name evidence="11" type="ORF">ACFPPB_18140</name>
</gene>
<evidence type="ECO:0000256" key="9">
    <source>
        <dbReference type="SAM" id="MobiDB-lite"/>
    </source>
</evidence>
<comment type="subcellular location">
    <subcellularLocation>
        <location evidence="1">Cell outer membrane</location>
    </subcellularLocation>
</comment>
<proteinExistence type="inferred from homology"/>
<evidence type="ECO:0000256" key="2">
    <source>
        <dbReference type="ARBA" id="ARBA00009055"/>
    </source>
</evidence>
<feature type="region of interest" description="Disordered" evidence="9">
    <location>
        <begin position="1"/>
        <end position="44"/>
    </location>
</feature>
<dbReference type="InterPro" id="IPR034746">
    <property type="entry name" value="POTRA"/>
</dbReference>